<name>A0ABZ2NGJ4_9BACI</name>
<dbReference type="InterPro" id="IPR037883">
    <property type="entry name" value="Knr4/Smi1-like_sf"/>
</dbReference>
<keyword evidence="2" id="KW-1185">Reference proteome</keyword>
<dbReference type="RefSeq" id="WP_338778763.1">
    <property type="nucleotide sequence ID" value="NZ_CP147407.1"/>
</dbReference>
<proteinExistence type="predicted"/>
<reference evidence="1 2" key="1">
    <citation type="submission" date="2024-02" db="EMBL/GenBank/DDBJ databases">
        <title>Seven novel Bacillus-like species.</title>
        <authorList>
            <person name="Liu G."/>
        </authorList>
    </citation>
    <scope>NUCLEOTIDE SEQUENCE [LARGE SCALE GENOMIC DNA]</scope>
    <source>
        <strain evidence="1 2">FJAT-52054</strain>
    </source>
</reference>
<dbReference type="EMBL" id="CP147407">
    <property type="protein sequence ID" value="WXB96649.1"/>
    <property type="molecule type" value="Genomic_DNA"/>
</dbReference>
<organism evidence="1 2">
    <name type="scientific">Metabacillus sediminis</name>
    <dbReference type="NCBI Taxonomy" id="3117746"/>
    <lineage>
        <taxon>Bacteria</taxon>
        <taxon>Bacillati</taxon>
        <taxon>Bacillota</taxon>
        <taxon>Bacilli</taxon>
        <taxon>Bacillales</taxon>
        <taxon>Bacillaceae</taxon>
        <taxon>Metabacillus</taxon>
    </lineage>
</organism>
<dbReference type="Proteomes" id="UP001377337">
    <property type="component" value="Chromosome"/>
</dbReference>
<evidence type="ECO:0000313" key="2">
    <source>
        <dbReference type="Proteomes" id="UP001377337"/>
    </source>
</evidence>
<sequence>MNEKIKAMIHAYQEKGDFTGGISEMSICNAEQKLNCNFPIEYREFIRKYGSGGICGVEVLGIENEDHASVVKNTEKYRKLGLSREYIVIEYIDEFIYYLHIKGNEVIRWDEFSKEEIIRYESFEFYLEDSYREAIENLA</sequence>
<dbReference type="SUPFAM" id="SSF160631">
    <property type="entry name" value="SMI1/KNR4-like"/>
    <property type="match status" value="1"/>
</dbReference>
<dbReference type="Gene3D" id="3.40.1580.10">
    <property type="entry name" value="SMI1/KNR4-like"/>
    <property type="match status" value="1"/>
</dbReference>
<evidence type="ECO:0000313" key="1">
    <source>
        <dbReference type="EMBL" id="WXB96649.1"/>
    </source>
</evidence>
<protein>
    <submittedName>
        <fullName evidence="1">SMI1/KNR4 family protein</fullName>
    </submittedName>
</protein>
<dbReference type="Pfam" id="PF14567">
    <property type="entry name" value="SUKH_5"/>
    <property type="match status" value="1"/>
</dbReference>
<accession>A0ABZ2NGJ4</accession>
<gene>
    <name evidence="1" type="ORF">WCV65_19270</name>
</gene>